<protein>
    <submittedName>
        <fullName evidence="1">Uncharacterized protein</fullName>
    </submittedName>
</protein>
<gene>
    <name evidence="1" type="ORF">ACFQGR_09580</name>
</gene>
<sequence length="55" mass="6701">MKDGTALNYIDFRKRRGYRYAYLTDQEVIDYLLALSLELRSAYNFYQDVLYTARY</sequence>
<reference evidence="2" key="1">
    <citation type="journal article" date="2019" name="Int. J. Syst. Evol. Microbiol.">
        <title>The Global Catalogue of Microorganisms (GCM) 10K type strain sequencing project: providing services to taxonomists for standard genome sequencing and annotation.</title>
        <authorList>
            <consortium name="The Broad Institute Genomics Platform"/>
            <consortium name="The Broad Institute Genome Sequencing Center for Infectious Disease"/>
            <person name="Wu L."/>
            <person name="Ma J."/>
        </authorList>
    </citation>
    <scope>NUCLEOTIDE SEQUENCE [LARGE SCALE GENOMIC DNA]</scope>
    <source>
        <strain evidence="2">CCM 8924</strain>
    </source>
</reference>
<name>A0ABW1RVZ9_9LACO</name>
<proteinExistence type="predicted"/>
<organism evidence="1 2">
    <name type="scientific">Weissella sagaensis</name>
    <dbReference type="NCBI Taxonomy" id="2559928"/>
    <lineage>
        <taxon>Bacteria</taxon>
        <taxon>Bacillati</taxon>
        <taxon>Bacillota</taxon>
        <taxon>Bacilli</taxon>
        <taxon>Lactobacillales</taxon>
        <taxon>Lactobacillaceae</taxon>
        <taxon>Weissella</taxon>
    </lineage>
</organism>
<evidence type="ECO:0000313" key="1">
    <source>
        <dbReference type="EMBL" id="MFC6179615.1"/>
    </source>
</evidence>
<keyword evidence="2" id="KW-1185">Reference proteome</keyword>
<evidence type="ECO:0000313" key="2">
    <source>
        <dbReference type="Proteomes" id="UP001596158"/>
    </source>
</evidence>
<comment type="caution">
    <text evidence="1">The sequence shown here is derived from an EMBL/GenBank/DDBJ whole genome shotgun (WGS) entry which is preliminary data.</text>
</comment>
<dbReference type="Proteomes" id="UP001596158">
    <property type="component" value="Unassembled WGS sequence"/>
</dbReference>
<dbReference type="RefSeq" id="WP_165207172.1">
    <property type="nucleotide sequence ID" value="NZ_BJDT01000012.1"/>
</dbReference>
<dbReference type="EMBL" id="JBHSSG010000019">
    <property type="protein sequence ID" value="MFC6179615.1"/>
    <property type="molecule type" value="Genomic_DNA"/>
</dbReference>
<accession>A0ABW1RVZ9</accession>